<evidence type="ECO:0000313" key="3">
    <source>
        <dbReference type="EMBL" id="NGX88395.1"/>
    </source>
</evidence>
<dbReference type="InterPro" id="IPR007896">
    <property type="entry name" value="BTP_bacteria"/>
</dbReference>
<name>A0A6M2B5V3_9GAMM</name>
<dbReference type="NCBIfam" id="NF033664">
    <property type="entry name" value="PACE_transport"/>
    <property type="match status" value="1"/>
</dbReference>
<keyword evidence="1" id="KW-1133">Transmembrane helix</keyword>
<feature type="domain" description="Chlorhexidine efflux transporter" evidence="2">
    <location>
        <begin position="7"/>
        <end position="68"/>
    </location>
</feature>
<feature type="domain" description="Chlorhexidine efflux transporter" evidence="2">
    <location>
        <begin position="75"/>
        <end position="136"/>
    </location>
</feature>
<feature type="transmembrane region" description="Helical" evidence="1">
    <location>
        <begin position="39"/>
        <end position="60"/>
    </location>
</feature>
<comment type="caution">
    <text evidence="3">The sequence shown here is derived from an EMBL/GenBank/DDBJ whole genome shotgun (WGS) entry which is preliminary data.</text>
</comment>
<evidence type="ECO:0000313" key="4">
    <source>
        <dbReference type="Proteomes" id="UP000476696"/>
    </source>
</evidence>
<keyword evidence="4" id="KW-1185">Reference proteome</keyword>
<organism evidence="3 4">
    <name type="scientific">Rahnella contaminans</name>
    <dbReference type="NCBI Taxonomy" id="2703882"/>
    <lineage>
        <taxon>Bacteria</taxon>
        <taxon>Pseudomonadati</taxon>
        <taxon>Pseudomonadota</taxon>
        <taxon>Gammaproteobacteria</taxon>
        <taxon>Enterobacterales</taxon>
        <taxon>Yersiniaceae</taxon>
        <taxon>Rahnella</taxon>
    </lineage>
</organism>
<proteinExistence type="predicted"/>
<protein>
    <submittedName>
        <fullName evidence="3">PACE efflux transporter</fullName>
    </submittedName>
</protein>
<feature type="transmembrane region" description="Helical" evidence="1">
    <location>
        <begin position="115"/>
        <end position="132"/>
    </location>
</feature>
<sequence length="143" mass="16591">MKVELNKSTPERILHAVLFEVLGNVVIAIFLAYSLKVSLIQSGTLSFISALTATVWNYVFNKIFDEIQKQFLFERSFPIRVLHAVIFETVLVLSLTPVAMFLLELTMTEAFGVEIGLIFIFLPYTLIFNWVYDYIRWRFLANE</sequence>
<feature type="transmembrane region" description="Helical" evidence="1">
    <location>
        <begin position="81"/>
        <end position="103"/>
    </location>
</feature>
<keyword evidence="1" id="KW-0472">Membrane</keyword>
<evidence type="ECO:0000259" key="2">
    <source>
        <dbReference type="Pfam" id="PF05232"/>
    </source>
</evidence>
<accession>A0A6M2B5V3</accession>
<dbReference type="Pfam" id="PF05232">
    <property type="entry name" value="BTP"/>
    <property type="match status" value="2"/>
</dbReference>
<feature type="transmembrane region" description="Helical" evidence="1">
    <location>
        <begin position="12"/>
        <end position="33"/>
    </location>
</feature>
<dbReference type="EMBL" id="JAADJS010000003">
    <property type="protein sequence ID" value="NGX88395.1"/>
    <property type="molecule type" value="Genomic_DNA"/>
</dbReference>
<dbReference type="InterPro" id="IPR058208">
    <property type="entry name" value="PACE"/>
</dbReference>
<dbReference type="Proteomes" id="UP000476696">
    <property type="component" value="Unassembled WGS sequence"/>
</dbReference>
<evidence type="ECO:0000256" key="1">
    <source>
        <dbReference type="SAM" id="Phobius"/>
    </source>
</evidence>
<dbReference type="RefSeq" id="WP_152326762.1">
    <property type="nucleotide sequence ID" value="NZ_JAADJS010000003.1"/>
</dbReference>
<keyword evidence="1" id="KW-0812">Transmembrane</keyword>
<reference evidence="3 4" key="1">
    <citation type="submission" date="2020-03" db="EMBL/GenBank/DDBJ databases">
        <title>Rahnella aceri sp. nov., isoated from traditional Jeju Makgeolli.</title>
        <authorList>
            <person name="Kim I.S."/>
            <person name="Jeon D."/>
        </authorList>
    </citation>
    <scope>NUCLEOTIDE SEQUENCE [LARGE SCALE GENOMIC DNA]</scope>
    <source>
        <strain evidence="3 4">Lac-M11</strain>
    </source>
</reference>
<dbReference type="AlphaFoldDB" id="A0A6M2B5V3"/>
<gene>
    <name evidence="3" type="ORF">GW579_15050</name>
</gene>